<sequence length="222" mass="25093">MEYAEQLCLVYWTVDPDIDLQPICEQLAAEMPQHNFNGWLTKLKSYEPLFNAISMRAVLEHKRRTDGLVTEGASAKRAAKRSRPGGTTSTLEPASMQTASSKTSSQKALPPWAEDLVWPKPPPRSQADERSPNKFAYTDDELSFAEEWARTTWILEPNISRKAMSSKLGKLIPWHTGSSWRTSIVSPPSIRKYHGDFLALKKEAIKEREARIAGTFPTHRDP</sequence>
<feature type="region of interest" description="Disordered" evidence="1">
    <location>
        <begin position="69"/>
        <end position="134"/>
    </location>
</feature>
<protein>
    <submittedName>
        <fullName evidence="2">Uncharacterized protein</fullName>
    </submittedName>
</protein>
<evidence type="ECO:0000256" key="1">
    <source>
        <dbReference type="SAM" id="MobiDB-lite"/>
    </source>
</evidence>
<gene>
    <name evidence="2" type="ORF">CYLTODRAFT_135336</name>
</gene>
<feature type="compositionally biased region" description="Polar residues" evidence="1">
    <location>
        <begin position="85"/>
        <end position="107"/>
    </location>
</feature>
<organism evidence="2 3">
    <name type="scientific">Cylindrobasidium torrendii FP15055 ss-10</name>
    <dbReference type="NCBI Taxonomy" id="1314674"/>
    <lineage>
        <taxon>Eukaryota</taxon>
        <taxon>Fungi</taxon>
        <taxon>Dikarya</taxon>
        <taxon>Basidiomycota</taxon>
        <taxon>Agaricomycotina</taxon>
        <taxon>Agaricomycetes</taxon>
        <taxon>Agaricomycetidae</taxon>
        <taxon>Agaricales</taxon>
        <taxon>Marasmiineae</taxon>
        <taxon>Physalacriaceae</taxon>
        <taxon>Cylindrobasidium</taxon>
    </lineage>
</organism>
<evidence type="ECO:0000313" key="2">
    <source>
        <dbReference type="EMBL" id="KIY63523.1"/>
    </source>
</evidence>
<dbReference type="Proteomes" id="UP000054007">
    <property type="component" value="Unassembled WGS sequence"/>
</dbReference>
<dbReference type="AlphaFoldDB" id="A0A0D7AYT8"/>
<proteinExistence type="predicted"/>
<name>A0A0D7AYT8_9AGAR</name>
<reference evidence="2 3" key="1">
    <citation type="journal article" date="2015" name="Fungal Genet. Biol.">
        <title>Evolution of novel wood decay mechanisms in Agaricales revealed by the genome sequences of Fistulina hepatica and Cylindrobasidium torrendii.</title>
        <authorList>
            <person name="Floudas D."/>
            <person name="Held B.W."/>
            <person name="Riley R."/>
            <person name="Nagy L.G."/>
            <person name="Koehler G."/>
            <person name="Ransdell A.S."/>
            <person name="Younus H."/>
            <person name="Chow J."/>
            <person name="Chiniquy J."/>
            <person name="Lipzen A."/>
            <person name="Tritt A."/>
            <person name="Sun H."/>
            <person name="Haridas S."/>
            <person name="LaButti K."/>
            <person name="Ohm R.A."/>
            <person name="Kues U."/>
            <person name="Blanchette R.A."/>
            <person name="Grigoriev I.V."/>
            <person name="Minto R.E."/>
            <person name="Hibbett D.S."/>
        </authorList>
    </citation>
    <scope>NUCLEOTIDE SEQUENCE [LARGE SCALE GENOMIC DNA]</scope>
    <source>
        <strain evidence="2 3">FP15055 ss-10</strain>
    </source>
</reference>
<keyword evidence="3" id="KW-1185">Reference proteome</keyword>
<dbReference type="EMBL" id="KN880690">
    <property type="protein sequence ID" value="KIY63523.1"/>
    <property type="molecule type" value="Genomic_DNA"/>
</dbReference>
<evidence type="ECO:0000313" key="3">
    <source>
        <dbReference type="Proteomes" id="UP000054007"/>
    </source>
</evidence>
<accession>A0A0D7AYT8</accession>